<dbReference type="EMBL" id="CP011002">
    <property type="protein sequence ID" value="AKO65963.1"/>
    <property type="molecule type" value="Genomic_DNA"/>
</dbReference>
<accession>A0A0H4J2I5</accession>
<organism evidence="1 2">
    <name type="scientific">Methylophilales bacterium MBRS-H7</name>
    <dbReference type="NCBI Taxonomy" id="1623450"/>
    <lineage>
        <taxon>Bacteria</taxon>
        <taxon>Pseudomonadati</taxon>
        <taxon>Pseudomonadota</taxon>
        <taxon>Betaproteobacteria</taxon>
        <taxon>Nitrosomonadales</taxon>
        <taxon>OM43 clade</taxon>
    </lineage>
</organism>
<dbReference type="Gene3D" id="3.90.226.10">
    <property type="entry name" value="2-enoyl-CoA Hydratase, Chain A, domain 1"/>
    <property type="match status" value="1"/>
</dbReference>
<dbReference type="SUPFAM" id="SSF52096">
    <property type="entry name" value="ClpP/crotonase"/>
    <property type="match status" value="1"/>
</dbReference>
<name>A0A0H4J2I5_9PROT</name>
<sequence>MKFWFSFILFLFSYALYADVIYEKLDEKDYAGRQYVTITVTNEIVTGDAEILQNALNEINQNNYRLKEDSIYLNSIGGSIYEAKNMGHYIRQHHIATKVNENDICESACVFILVSGSCRMALGHVGIHRSHSDFSYRSYDEMQRFIPTRRQSDEDFLRKMGTSEDLIDAIKSIPAWTMRYLEDKTKLKAGLFVSPAFESKYWQEVVSRKIAAPKSFLLNELQIRSFELMDSVTWYEEKILKKNSTYVFPSCTEQMFLDQLEKYPTGTDKFDEEFQVYDSFQGYSTIDQNEKFAFFYNNDVPLRDGVSHFWRIDYYKKGAKFITYREETILSKPTEWDSGDESVKIDMNGRRASRTITTDNTGTIFNGWGLDPQKDPSGPMIVNIYVDDKLVKTFNYKIVKPK</sequence>
<gene>
    <name evidence="1" type="ORF">VI33_04430</name>
</gene>
<reference evidence="1 2" key="1">
    <citation type="submission" date="2015-03" db="EMBL/GenBank/DDBJ databases">
        <title>Comparative analysis of the OM43 clade including a novel species from Red Sea uncovers genomic and metabolic diversity among marine methylotrophs.</title>
        <authorList>
            <person name="Jimenez-Infante F."/>
            <person name="Ngugi D.K."/>
            <person name="Vinu M."/>
            <person name="Alam I."/>
            <person name="Kamau A."/>
            <person name="Blom J."/>
            <person name="Bajic V.B."/>
            <person name="Stingl U."/>
        </authorList>
    </citation>
    <scope>NUCLEOTIDE SEQUENCE [LARGE SCALE GENOMIC DNA]</scope>
    <source>
        <strain evidence="1 2">MBRSH7</strain>
    </source>
</reference>
<dbReference type="OrthoDB" id="8592519at2"/>
<keyword evidence="2" id="KW-1185">Reference proteome</keyword>
<proteinExistence type="predicted"/>
<dbReference type="Proteomes" id="UP000066549">
    <property type="component" value="Chromosome"/>
</dbReference>
<evidence type="ECO:0000313" key="2">
    <source>
        <dbReference type="Proteomes" id="UP000066549"/>
    </source>
</evidence>
<evidence type="ECO:0000313" key="1">
    <source>
        <dbReference type="EMBL" id="AKO65963.1"/>
    </source>
</evidence>
<protein>
    <submittedName>
        <fullName evidence="1">Uncharacterized protein</fullName>
    </submittedName>
</protein>
<dbReference type="InterPro" id="IPR029045">
    <property type="entry name" value="ClpP/crotonase-like_dom_sf"/>
</dbReference>
<dbReference type="AlphaFoldDB" id="A0A0H4J2I5"/>